<dbReference type="GO" id="GO:0006508">
    <property type="term" value="P:proteolysis"/>
    <property type="evidence" value="ECO:0007669"/>
    <property type="project" value="UniProtKB-KW"/>
</dbReference>
<dbReference type="InterPro" id="IPR035992">
    <property type="entry name" value="Ricin_B-like_lectins"/>
</dbReference>
<keyword evidence="6" id="KW-0482">Metalloprotease</keyword>
<dbReference type="PROSITE" id="PS51694">
    <property type="entry name" value="PEPTIDASE_M66"/>
    <property type="match status" value="1"/>
</dbReference>
<keyword evidence="9" id="KW-1185">Reference proteome</keyword>
<dbReference type="PANTHER" id="PTHR39540:SF1">
    <property type="entry name" value="DICTOMALLEIN-1-RELATED"/>
    <property type="match status" value="1"/>
</dbReference>
<dbReference type="SUPFAM" id="SSF50370">
    <property type="entry name" value="Ricin B-like lectins"/>
    <property type="match status" value="1"/>
</dbReference>
<evidence type="ECO:0000256" key="5">
    <source>
        <dbReference type="ARBA" id="ARBA00022833"/>
    </source>
</evidence>
<dbReference type="SMART" id="SM00458">
    <property type="entry name" value="RICIN"/>
    <property type="match status" value="1"/>
</dbReference>
<evidence type="ECO:0000256" key="3">
    <source>
        <dbReference type="ARBA" id="ARBA00022723"/>
    </source>
</evidence>
<evidence type="ECO:0000256" key="2">
    <source>
        <dbReference type="ARBA" id="ARBA00022670"/>
    </source>
</evidence>
<protein>
    <recommendedName>
        <fullName evidence="7">Peptidase M66 domain-containing protein</fullName>
    </recommendedName>
</protein>
<gene>
    <name evidence="8" type="ORF">CVS29_06160</name>
</gene>
<dbReference type="InterPro" id="IPR000772">
    <property type="entry name" value="Ricin_B_lectin"/>
</dbReference>
<keyword evidence="3" id="KW-0479">Metal-binding</keyword>
<comment type="caution">
    <text evidence="8">The sequence shown here is derived from an EMBL/GenBank/DDBJ whole genome shotgun (WGS) entry which is preliminary data.</text>
</comment>
<keyword evidence="4" id="KW-0378">Hydrolase</keyword>
<dbReference type="RefSeq" id="WP_110105472.1">
    <property type="nucleotide sequence ID" value="NZ_JACBZZ010000001.1"/>
</dbReference>
<name>A0A2V3DUV3_9MICC</name>
<accession>A0A2V3DUV3</accession>
<reference evidence="8 9" key="1">
    <citation type="submission" date="2018-05" db="EMBL/GenBank/DDBJ databases">
        <title>Genetic diversity of glacier-inhabiting Cryobacterium bacteria in China and description of Cryobacterium mengkeensis sp. nov. and Arthrobacter glacialis sp. nov.</title>
        <authorList>
            <person name="Liu Q."/>
            <person name="Xin Y.-H."/>
        </authorList>
    </citation>
    <scope>NUCLEOTIDE SEQUENCE [LARGE SCALE GENOMIC DNA]</scope>
    <source>
        <strain evidence="8 9">GP3</strain>
    </source>
</reference>
<sequence length="1143" mass="119405">MAGAVLAVAVVTGGAITVPAVGAPSIPLDASASVLAAGTAELNISGITVTGQLGDVTRDVLRNPYAVGEQIPYHFKVKNNRAQSATVVPISGKFVPFVPAHGAGNCRWMNLNAGAEYACKAPKHTVTEADLAAGFFAAATTWQVGSETKELASPPVALRAGVPTKVGALSISGTPSDPQRDTAANPYEVGEALSYSFTVTNTGATAVDAVPESGAFTPFTGSDGAENCRRLNLAAGAGYTCTTPQHTVTQEERDAGYFLPRTTWSAGGMQETIATDPVKLGTPLADPFAGYLDGPGPDKGVGFHDVDKNGAPRAIRNDLSAGELAGMVEFAQTHTINPAGNDAVDMPDLVAERAALLLFTPSAATTKVSVTAKIKGVAAGQFEMKKPEELPETDATFPANRPAVVYSKRAWSVELPWNVVRPGLELTFSNANSATGTLPASNITMAPATELVINNIELGMLTTPNMNGDHAFINQPAQSAADYFQTVPVSKLIMAKYESVQLEKVIVANGNIYTPESPSVTTGDVYSGDMRESVGKAQVSTGINLANFGMTSALMNQNQPGLFNQRIIHHSAGLYANGRAEHGLSGGNGMATIYSSSGNELSHELGHSYGLGHYPGQNGSLPGDAATINATHHADSGWGWNAYRDAMRTNLQMGTYRPEGVDLNGLAFKQTFGGSYNYLVDAMSGGWVESNYSKYTFHTGYSADRIQEYLTSVVPDLSYPSGYRAWDAGAQGYVDAKAANASFNYLRPKATGVPVVTLLGGYVPANPAKAVLYPAFRSNWGNTFDYPAPAQNAPATTRVCWMDVDFQDGTAKTFALSGGMAGASATTALQFNINIAQADKPTGADLFCKTDGVSRQYGNHIEIATDLPAMPAAVTIGQDAGYTAVREAELPALQTELEGLAGSDLPRLSAAATVTLNTWKADLTELSPVAKAVAEKILASGTAVKNADKFLRYYADTLGTVATQNRFKELLHSTGLVPEAGTAVIPAGAGIKVDAGNSGIAAGYCLKLYTNADGSLEARVPTASTVSTECAGASNEKWVMDARGAVHNAARPDLCLTSRNPSRPTNCDATSVAQQWVYQADGHLNSVASPGNSLDLNRDSRLPILYQNNGGGNQKWVGLSKSGVPALALLDASSLKVLGGLGL</sequence>
<dbReference type="EMBL" id="QHLZ01000003">
    <property type="protein sequence ID" value="PXA66279.1"/>
    <property type="molecule type" value="Genomic_DNA"/>
</dbReference>
<evidence type="ECO:0000313" key="9">
    <source>
        <dbReference type="Proteomes" id="UP000246303"/>
    </source>
</evidence>
<feature type="domain" description="Peptidase M66" evidence="7">
    <location>
        <begin position="450"/>
        <end position="716"/>
    </location>
</feature>
<dbReference type="AlphaFoldDB" id="A0A2V3DUV3"/>
<proteinExistence type="predicted"/>
<dbReference type="OrthoDB" id="7933390at2"/>
<dbReference type="Gene3D" id="2.80.10.50">
    <property type="match status" value="1"/>
</dbReference>
<dbReference type="GO" id="GO:0046872">
    <property type="term" value="F:metal ion binding"/>
    <property type="evidence" value="ECO:0007669"/>
    <property type="project" value="UniProtKB-KW"/>
</dbReference>
<dbReference type="Pfam" id="PF12561">
    <property type="entry name" value="TagA"/>
    <property type="match status" value="1"/>
</dbReference>
<evidence type="ECO:0000259" key="7">
    <source>
        <dbReference type="PROSITE" id="PS51694"/>
    </source>
</evidence>
<evidence type="ECO:0000256" key="1">
    <source>
        <dbReference type="ARBA" id="ARBA00001947"/>
    </source>
</evidence>
<comment type="cofactor">
    <cofactor evidence="1">
        <name>Zn(2+)</name>
        <dbReference type="ChEBI" id="CHEBI:29105"/>
    </cofactor>
</comment>
<dbReference type="GO" id="GO:0004222">
    <property type="term" value="F:metalloendopeptidase activity"/>
    <property type="evidence" value="ECO:0007669"/>
    <property type="project" value="InterPro"/>
</dbReference>
<evidence type="ECO:0000313" key="8">
    <source>
        <dbReference type="EMBL" id="PXA66279.1"/>
    </source>
</evidence>
<keyword evidence="2" id="KW-0645">Protease</keyword>
<dbReference type="InterPro" id="IPR019503">
    <property type="entry name" value="Peptidase_M66_dom"/>
</dbReference>
<dbReference type="PROSITE" id="PS50231">
    <property type="entry name" value="RICIN_B_LECTIN"/>
    <property type="match status" value="1"/>
</dbReference>
<dbReference type="PANTHER" id="PTHR39540">
    <property type="match status" value="1"/>
</dbReference>
<keyword evidence="5" id="KW-0862">Zinc</keyword>
<dbReference type="Proteomes" id="UP000246303">
    <property type="component" value="Unassembled WGS sequence"/>
</dbReference>
<dbReference type="InterPro" id="IPR022218">
    <property type="entry name" value="TagA_dom"/>
</dbReference>
<dbReference type="Pfam" id="PF00652">
    <property type="entry name" value="Ricin_B_lectin"/>
    <property type="match status" value="1"/>
</dbReference>
<evidence type="ECO:0000256" key="6">
    <source>
        <dbReference type="ARBA" id="ARBA00023049"/>
    </source>
</evidence>
<organism evidence="8 9">
    <name type="scientific">Arthrobacter psychrochitiniphilus</name>
    <dbReference type="NCBI Taxonomy" id="291045"/>
    <lineage>
        <taxon>Bacteria</taxon>
        <taxon>Bacillati</taxon>
        <taxon>Actinomycetota</taxon>
        <taxon>Actinomycetes</taxon>
        <taxon>Micrococcales</taxon>
        <taxon>Micrococcaceae</taxon>
        <taxon>Arthrobacter</taxon>
    </lineage>
</organism>
<dbReference type="InterPro" id="IPR051256">
    <property type="entry name" value="Dictomallein"/>
</dbReference>
<evidence type="ECO:0000256" key="4">
    <source>
        <dbReference type="ARBA" id="ARBA00022801"/>
    </source>
</evidence>
<dbReference type="Pfam" id="PF10462">
    <property type="entry name" value="Peptidase_M66"/>
    <property type="match status" value="1"/>
</dbReference>